<organism evidence="2 3">
    <name type="scientific">Ramlibacter rhizophilus</name>
    <dbReference type="NCBI Taxonomy" id="1781167"/>
    <lineage>
        <taxon>Bacteria</taxon>
        <taxon>Pseudomonadati</taxon>
        <taxon>Pseudomonadota</taxon>
        <taxon>Betaproteobacteria</taxon>
        <taxon>Burkholderiales</taxon>
        <taxon>Comamonadaceae</taxon>
        <taxon>Ramlibacter</taxon>
    </lineage>
</organism>
<protein>
    <submittedName>
        <fullName evidence="2">Nuclear transport factor 2 family protein</fullName>
    </submittedName>
</protein>
<keyword evidence="3" id="KW-1185">Reference proteome</keyword>
<dbReference type="SUPFAM" id="SSF54427">
    <property type="entry name" value="NTF2-like"/>
    <property type="match status" value="1"/>
</dbReference>
<dbReference type="EMBL" id="SMLL01000001">
    <property type="protein sequence ID" value="TFZ04391.1"/>
    <property type="molecule type" value="Genomic_DNA"/>
</dbReference>
<dbReference type="InterPro" id="IPR037401">
    <property type="entry name" value="SnoaL-like"/>
</dbReference>
<dbReference type="Gene3D" id="3.10.450.50">
    <property type="match status" value="1"/>
</dbReference>
<dbReference type="AlphaFoldDB" id="A0A4Z0BZJ2"/>
<evidence type="ECO:0000313" key="2">
    <source>
        <dbReference type="EMBL" id="TFZ04391.1"/>
    </source>
</evidence>
<dbReference type="Pfam" id="PF13577">
    <property type="entry name" value="SnoaL_4"/>
    <property type="match status" value="1"/>
</dbReference>
<comment type="caution">
    <text evidence="2">The sequence shown here is derived from an EMBL/GenBank/DDBJ whole genome shotgun (WGS) entry which is preliminary data.</text>
</comment>
<accession>A0A4Z0BZJ2</accession>
<evidence type="ECO:0000313" key="3">
    <source>
        <dbReference type="Proteomes" id="UP000297564"/>
    </source>
</evidence>
<feature type="domain" description="SnoaL-like" evidence="1">
    <location>
        <begin position="42"/>
        <end position="154"/>
    </location>
</feature>
<sequence length="166" mass="19514">MNAPRFLIRKPRIIDWRSPKPRAVPKLDRMTKSIDATEVVRLTQQLYALISHLDERRYEEIADMFVPQGRWLRQGRWLEGREAILAGLRARPADMRVRHLFSNVWVTAVEGDEARAEATMTAFRQLPGRPPELFTINRVHTVFCRDGDGWLIREQQMVREFEFTVA</sequence>
<name>A0A4Z0BZJ2_9BURK</name>
<proteinExistence type="predicted"/>
<gene>
    <name evidence="2" type="ORF">EZ242_01140</name>
</gene>
<dbReference type="Proteomes" id="UP000297564">
    <property type="component" value="Unassembled WGS sequence"/>
</dbReference>
<reference evidence="2 3" key="1">
    <citation type="submission" date="2019-03" db="EMBL/GenBank/DDBJ databases">
        <title>Ramlibacter rhizophilus CCTCC AB2015357, whole genome shotgun sequence.</title>
        <authorList>
            <person name="Zhang X."/>
            <person name="Feng G."/>
            <person name="Zhu H."/>
        </authorList>
    </citation>
    <scope>NUCLEOTIDE SEQUENCE [LARGE SCALE GENOMIC DNA]</scope>
    <source>
        <strain evidence="2 3">CCTCC AB2015357</strain>
    </source>
</reference>
<evidence type="ECO:0000259" key="1">
    <source>
        <dbReference type="Pfam" id="PF13577"/>
    </source>
</evidence>
<dbReference type="OrthoDB" id="8964892at2"/>
<dbReference type="InterPro" id="IPR032710">
    <property type="entry name" value="NTF2-like_dom_sf"/>
</dbReference>
<dbReference type="CDD" id="cd00531">
    <property type="entry name" value="NTF2_like"/>
    <property type="match status" value="1"/>
</dbReference>